<dbReference type="SUPFAM" id="SSF53448">
    <property type="entry name" value="Nucleotide-diphospho-sugar transferases"/>
    <property type="match status" value="1"/>
</dbReference>
<feature type="domain" description="Glycosyltransferase 2-like" evidence="1">
    <location>
        <begin position="47"/>
        <end position="179"/>
    </location>
</feature>
<accession>A0ABU0ZFW6</accession>
<keyword evidence="2" id="KW-0328">Glycosyltransferase</keyword>
<dbReference type="Proteomes" id="UP001230908">
    <property type="component" value="Unassembled WGS sequence"/>
</dbReference>
<reference evidence="2 3" key="1">
    <citation type="submission" date="2023-08" db="EMBL/GenBank/DDBJ databases">
        <title>Phytohabitans sansha sp. nov., isolated from marine sediment.</title>
        <authorList>
            <person name="Zhao Y."/>
            <person name="Yi K."/>
        </authorList>
    </citation>
    <scope>NUCLEOTIDE SEQUENCE [LARGE SCALE GENOMIC DNA]</scope>
    <source>
        <strain evidence="2 3">ZYX-F-186</strain>
    </source>
</reference>
<protein>
    <submittedName>
        <fullName evidence="2">Glycosyltransferase family A protein</fullName>
        <ecNumber evidence="2">2.4.-.-</ecNumber>
    </submittedName>
</protein>
<keyword evidence="2" id="KW-0808">Transferase</keyword>
<dbReference type="Pfam" id="PF00535">
    <property type="entry name" value="Glycos_transf_2"/>
    <property type="match status" value="1"/>
</dbReference>
<dbReference type="InterPro" id="IPR050834">
    <property type="entry name" value="Glycosyltransf_2"/>
</dbReference>
<sequence length="347" mass="38255">MSAASNPTDMIAAGAEGAYWIRLIVALKNGMSWRGGLVAFQSDAGFVIPYFRATELHERFLAELVDCLTAQTVPGWRAAVVVDGPESRLSDELADRLRRDGRFTLFEMPRRIGPGPCRNLATRWCLDAGADFIFFQDADDMPHPERVAETIAVFSRRKEVDFVYSAFDPIDEDGNPMPDDAITPLYLECIKALRGEPVEGPNAWITIGTETGFVTLTSTVAVRAPLAAQCMFPAAPVSQDCHTFYRMSAAGSAFARSDFKFSKYRMRKSSGGGSIFTRFGDAYYMMKSQVDLDGFSTAMRIALSRGTLSPDQAGPVMRKFYERLAQTMDYTGDHNAADLLRGFAVCA</sequence>
<name>A0ABU0ZFW6_9ACTN</name>
<evidence type="ECO:0000259" key="1">
    <source>
        <dbReference type="Pfam" id="PF00535"/>
    </source>
</evidence>
<dbReference type="PANTHER" id="PTHR43685">
    <property type="entry name" value="GLYCOSYLTRANSFERASE"/>
    <property type="match status" value="1"/>
</dbReference>
<dbReference type="EC" id="2.4.-.-" evidence="2"/>
<evidence type="ECO:0000313" key="3">
    <source>
        <dbReference type="Proteomes" id="UP001230908"/>
    </source>
</evidence>
<dbReference type="PANTHER" id="PTHR43685:SF2">
    <property type="entry name" value="GLYCOSYLTRANSFERASE 2-LIKE DOMAIN-CONTAINING PROTEIN"/>
    <property type="match status" value="1"/>
</dbReference>
<keyword evidence="3" id="KW-1185">Reference proteome</keyword>
<proteinExistence type="predicted"/>
<dbReference type="InterPro" id="IPR001173">
    <property type="entry name" value="Glyco_trans_2-like"/>
</dbReference>
<organism evidence="2 3">
    <name type="scientific">Phytohabitans maris</name>
    <dbReference type="NCBI Taxonomy" id="3071409"/>
    <lineage>
        <taxon>Bacteria</taxon>
        <taxon>Bacillati</taxon>
        <taxon>Actinomycetota</taxon>
        <taxon>Actinomycetes</taxon>
        <taxon>Micromonosporales</taxon>
        <taxon>Micromonosporaceae</taxon>
    </lineage>
</organism>
<dbReference type="InterPro" id="IPR029044">
    <property type="entry name" value="Nucleotide-diphossugar_trans"/>
</dbReference>
<gene>
    <name evidence="2" type="ORF">RB614_15680</name>
</gene>
<evidence type="ECO:0000313" key="2">
    <source>
        <dbReference type="EMBL" id="MDQ7905953.1"/>
    </source>
</evidence>
<comment type="caution">
    <text evidence="2">The sequence shown here is derived from an EMBL/GenBank/DDBJ whole genome shotgun (WGS) entry which is preliminary data.</text>
</comment>
<dbReference type="Gene3D" id="3.90.550.10">
    <property type="entry name" value="Spore Coat Polysaccharide Biosynthesis Protein SpsA, Chain A"/>
    <property type="match status" value="1"/>
</dbReference>
<dbReference type="EMBL" id="JAVHUY010000013">
    <property type="protein sequence ID" value="MDQ7905953.1"/>
    <property type="molecule type" value="Genomic_DNA"/>
</dbReference>
<dbReference type="CDD" id="cd00761">
    <property type="entry name" value="Glyco_tranf_GTA_type"/>
    <property type="match status" value="1"/>
</dbReference>
<dbReference type="RefSeq" id="WP_308713221.1">
    <property type="nucleotide sequence ID" value="NZ_JAVHUY010000013.1"/>
</dbReference>
<dbReference type="GO" id="GO:0016757">
    <property type="term" value="F:glycosyltransferase activity"/>
    <property type="evidence" value="ECO:0007669"/>
    <property type="project" value="UniProtKB-KW"/>
</dbReference>